<evidence type="ECO:0000313" key="2">
    <source>
        <dbReference type="Proteomes" id="UP000007266"/>
    </source>
</evidence>
<reference evidence="1 2" key="1">
    <citation type="journal article" date="2008" name="Nature">
        <title>The genome of the model beetle and pest Tribolium castaneum.</title>
        <authorList>
            <consortium name="Tribolium Genome Sequencing Consortium"/>
            <person name="Richards S."/>
            <person name="Gibbs R.A."/>
            <person name="Weinstock G.M."/>
            <person name="Brown S.J."/>
            <person name="Denell R."/>
            <person name="Beeman R.W."/>
            <person name="Gibbs R."/>
            <person name="Beeman R.W."/>
            <person name="Brown S.J."/>
            <person name="Bucher G."/>
            <person name="Friedrich M."/>
            <person name="Grimmelikhuijzen C.J."/>
            <person name="Klingler M."/>
            <person name="Lorenzen M."/>
            <person name="Richards S."/>
            <person name="Roth S."/>
            <person name="Schroder R."/>
            <person name="Tautz D."/>
            <person name="Zdobnov E.M."/>
            <person name="Muzny D."/>
            <person name="Gibbs R.A."/>
            <person name="Weinstock G.M."/>
            <person name="Attaway T."/>
            <person name="Bell S."/>
            <person name="Buhay C.J."/>
            <person name="Chandrabose M.N."/>
            <person name="Chavez D."/>
            <person name="Clerk-Blankenburg K.P."/>
            <person name="Cree A."/>
            <person name="Dao M."/>
            <person name="Davis C."/>
            <person name="Chacko J."/>
            <person name="Dinh H."/>
            <person name="Dugan-Rocha S."/>
            <person name="Fowler G."/>
            <person name="Garner T.T."/>
            <person name="Garnes J."/>
            <person name="Gnirke A."/>
            <person name="Hawes A."/>
            <person name="Hernandez J."/>
            <person name="Hines S."/>
            <person name="Holder M."/>
            <person name="Hume J."/>
            <person name="Jhangiani S.N."/>
            <person name="Joshi V."/>
            <person name="Khan Z.M."/>
            <person name="Jackson L."/>
            <person name="Kovar C."/>
            <person name="Kowis A."/>
            <person name="Lee S."/>
            <person name="Lewis L.R."/>
            <person name="Margolis J."/>
            <person name="Morgan M."/>
            <person name="Nazareth L.V."/>
            <person name="Nguyen N."/>
            <person name="Okwuonu G."/>
            <person name="Parker D."/>
            <person name="Richards S."/>
            <person name="Ruiz S.J."/>
            <person name="Santibanez J."/>
            <person name="Savard J."/>
            <person name="Scherer S.E."/>
            <person name="Schneider B."/>
            <person name="Sodergren E."/>
            <person name="Tautz D."/>
            <person name="Vattahil S."/>
            <person name="Villasana D."/>
            <person name="White C.S."/>
            <person name="Wright R."/>
            <person name="Park Y."/>
            <person name="Beeman R.W."/>
            <person name="Lord J."/>
            <person name="Oppert B."/>
            <person name="Lorenzen M."/>
            <person name="Brown S."/>
            <person name="Wang L."/>
            <person name="Savard J."/>
            <person name="Tautz D."/>
            <person name="Richards S."/>
            <person name="Weinstock G."/>
            <person name="Gibbs R.A."/>
            <person name="Liu Y."/>
            <person name="Worley K."/>
            <person name="Weinstock G."/>
            <person name="Elsik C.G."/>
            <person name="Reese J.T."/>
            <person name="Elhaik E."/>
            <person name="Landan G."/>
            <person name="Graur D."/>
            <person name="Arensburger P."/>
            <person name="Atkinson P."/>
            <person name="Beeman R.W."/>
            <person name="Beidler J."/>
            <person name="Brown S.J."/>
            <person name="Demuth J.P."/>
            <person name="Drury D.W."/>
            <person name="Du Y.Z."/>
            <person name="Fujiwara H."/>
            <person name="Lorenzen M."/>
            <person name="Maselli V."/>
            <person name="Osanai M."/>
            <person name="Park Y."/>
            <person name="Robertson H.M."/>
            <person name="Tu Z."/>
            <person name="Wang J.J."/>
            <person name="Wang S."/>
            <person name="Richards S."/>
            <person name="Song H."/>
            <person name="Zhang L."/>
            <person name="Sodergren E."/>
            <person name="Werner D."/>
            <person name="Stanke M."/>
            <person name="Morgenstern B."/>
            <person name="Solovyev V."/>
            <person name="Kosarev P."/>
            <person name="Brown G."/>
            <person name="Chen H.C."/>
            <person name="Ermolaeva O."/>
            <person name="Hlavina W."/>
            <person name="Kapustin Y."/>
            <person name="Kiryutin B."/>
            <person name="Kitts P."/>
            <person name="Maglott D."/>
            <person name="Pruitt K."/>
            <person name="Sapojnikov V."/>
            <person name="Souvorov A."/>
            <person name="Mackey A.J."/>
            <person name="Waterhouse R.M."/>
            <person name="Wyder S."/>
            <person name="Zdobnov E.M."/>
            <person name="Zdobnov E.M."/>
            <person name="Wyder S."/>
            <person name="Kriventseva E.V."/>
            <person name="Kadowaki T."/>
            <person name="Bork P."/>
            <person name="Aranda M."/>
            <person name="Bao R."/>
            <person name="Beermann A."/>
            <person name="Berns N."/>
            <person name="Bolognesi R."/>
            <person name="Bonneton F."/>
            <person name="Bopp D."/>
            <person name="Brown S.J."/>
            <person name="Bucher G."/>
            <person name="Butts T."/>
            <person name="Chaumot A."/>
            <person name="Denell R.E."/>
            <person name="Ferrier D.E."/>
            <person name="Friedrich M."/>
            <person name="Gordon C.M."/>
            <person name="Jindra M."/>
            <person name="Klingler M."/>
            <person name="Lan Q."/>
            <person name="Lattorff H.M."/>
            <person name="Laudet V."/>
            <person name="von Levetsow C."/>
            <person name="Liu Z."/>
            <person name="Lutz R."/>
            <person name="Lynch J.A."/>
            <person name="da Fonseca R.N."/>
            <person name="Posnien N."/>
            <person name="Reuter R."/>
            <person name="Roth S."/>
            <person name="Savard J."/>
            <person name="Schinko J.B."/>
            <person name="Schmitt C."/>
            <person name="Schoppmeier M."/>
            <person name="Schroder R."/>
            <person name="Shippy T.D."/>
            <person name="Simonnet F."/>
            <person name="Marques-Souza H."/>
            <person name="Tautz D."/>
            <person name="Tomoyasu Y."/>
            <person name="Trauner J."/>
            <person name="Van der Zee M."/>
            <person name="Vervoort M."/>
            <person name="Wittkopp N."/>
            <person name="Wimmer E.A."/>
            <person name="Yang X."/>
            <person name="Jones A.K."/>
            <person name="Sattelle D.B."/>
            <person name="Ebert P.R."/>
            <person name="Nelson D."/>
            <person name="Scott J.G."/>
            <person name="Beeman R.W."/>
            <person name="Muthukrishnan S."/>
            <person name="Kramer K.J."/>
            <person name="Arakane Y."/>
            <person name="Beeman R.W."/>
            <person name="Zhu Q."/>
            <person name="Hogenkamp D."/>
            <person name="Dixit R."/>
            <person name="Oppert B."/>
            <person name="Jiang H."/>
            <person name="Zou Z."/>
            <person name="Marshall J."/>
            <person name="Elpidina E."/>
            <person name="Vinokurov K."/>
            <person name="Oppert C."/>
            <person name="Zou Z."/>
            <person name="Evans J."/>
            <person name="Lu Z."/>
            <person name="Zhao P."/>
            <person name="Sumathipala N."/>
            <person name="Altincicek B."/>
            <person name="Vilcinskas A."/>
            <person name="Williams M."/>
            <person name="Hultmark D."/>
            <person name="Hetru C."/>
            <person name="Jiang H."/>
            <person name="Grimmelikhuijzen C.J."/>
            <person name="Hauser F."/>
            <person name="Cazzamali G."/>
            <person name="Williamson M."/>
            <person name="Park Y."/>
            <person name="Li B."/>
            <person name="Tanaka Y."/>
            <person name="Predel R."/>
            <person name="Neupert S."/>
            <person name="Schachtner J."/>
            <person name="Verleyen P."/>
            <person name="Raible F."/>
            <person name="Bork P."/>
            <person name="Friedrich M."/>
            <person name="Walden K.K."/>
            <person name="Robertson H.M."/>
            <person name="Angeli S."/>
            <person name="Foret S."/>
            <person name="Bucher G."/>
            <person name="Schuetz S."/>
            <person name="Maleszka R."/>
            <person name="Wimmer E.A."/>
            <person name="Beeman R.W."/>
            <person name="Lorenzen M."/>
            <person name="Tomoyasu Y."/>
            <person name="Miller S.C."/>
            <person name="Grossmann D."/>
            <person name="Bucher G."/>
        </authorList>
    </citation>
    <scope>NUCLEOTIDE SEQUENCE [LARGE SCALE GENOMIC DNA]</scope>
    <source>
        <strain evidence="1 2">Georgia GA2</strain>
    </source>
</reference>
<evidence type="ECO:0000313" key="1">
    <source>
        <dbReference type="EMBL" id="EFA01786.1"/>
    </source>
</evidence>
<reference evidence="1 2" key="2">
    <citation type="journal article" date="2010" name="Nucleic Acids Res.">
        <title>BeetleBase in 2010: revisions to provide comprehensive genomic information for Tribolium castaneum.</title>
        <authorList>
            <person name="Kim H.S."/>
            <person name="Murphy T."/>
            <person name="Xia J."/>
            <person name="Caragea D."/>
            <person name="Park Y."/>
            <person name="Beeman R.W."/>
            <person name="Lorenzen M.D."/>
            <person name="Butcher S."/>
            <person name="Manak J.R."/>
            <person name="Brown S.J."/>
        </authorList>
    </citation>
    <scope>GENOME REANNOTATION</scope>
    <source>
        <strain evidence="1 2">Georgia GA2</strain>
    </source>
</reference>
<protein>
    <submittedName>
        <fullName evidence="1">Uncharacterized protein</fullName>
    </submittedName>
</protein>
<dbReference type="InParanoid" id="D1ZZW0"/>
<sequence>MRTVVADRITQKLSARGRVICGGIKEIYSSHCSRIDTSMGP</sequence>
<organism evidence="1 2">
    <name type="scientific">Tribolium castaneum</name>
    <name type="common">Red flour beetle</name>
    <dbReference type="NCBI Taxonomy" id="7070"/>
    <lineage>
        <taxon>Eukaryota</taxon>
        <taxon>Metazoa</taxon>
        <taxon>Ecdysozoa</taxon>
        <taxon>Arthropoda</taxon>
        <taxon>Hexapoda</taxon>
        <taxon>Insecta</taxon>
        <taxon>Pterygota</taxon>
        <taxon>Neoptera</taxon>
        <taxon>Endopterygota</taxon>
        <taxon>Coleoptera</taxon>
        <taxon>Polyphaga</taxon>
        <taxon>Cucujiformia</taxon>
        <taxon>Tenebrionidae</taxon>
        <taxon>Tenebrionidae incertae sedis</taxon>
        <taxon>Tribolium</taxon>
    </lineage>
</organism>
<name>D1ZZW0_TRICA</name>
<keyword evidence="2" id="KW-1185">Reference proteome</keyword>
<dbReference type="HOGENOM" id="CLU_3280151_0_0_1"/>
<dbReference type="AlphaFoldDB" id="D1ZZW0"/>
<gene>
    <name evidence="1" type="primary">GLEAN_07387</name>
    <name evidence="1" type="ORF">TcasGA2_TC007387</name>
</gene>
<dbReference type="EMBL" id="KQ971338">
    <property type="protein sequence ID" value="EFA01786.1"/>
    <property type="molecule type" value="Genomic_DNA"/>
</dbReference>
<proteinExistence type="predicted"/>
<accession>D1ZZW0</accession>
<dbReference type="Proteomes" id="UP000007266">
    <property type="component" value="Linkage group 4"/>
</dbReference>